<keyword evidence="1 4" id="KW-0808">Transferase</keyword>
<dbReference type="PANTHER" id="PTHR43877">
    <property type="entry name" value="AMINOALKYLPHOSPHONATE N-ACETYLTRANSFERASE-RELATED-RELATED"/>
    <property type="match status" value="1"/>
</dbReference>
<dbReference type="EMBL" id="SDMQ01000001">
    <property type="protein sequence ID" value="TBT88488.1"/>
    <property type="molecule type" value="Genomic_DNA"/>
</dbReference>
<evidence type="ECO:0000313" key="7">
    <source>
        <dbReference type="Proteomes" id="UP000292373"/>
    </source>
</evidence>
<dbReference type="SUPFAM" id="SSF55729">
    <property type="entry name" value="Acyl-CoA N-acyltransferases (Nat)"/>
    <property type="match status" value="1"/>
</dbReference>
<dbReference type="AlphaFoldDB" id="A0A4V2JSS9"/>
<keyword evidence="3 4" id="KW-0012">Acyltransferase</keyword>
<feature type="binding site" evidence="4">
    <location>
        <position position="252"/>
    </location>
    <ligand>
        <name>1D-myo-inositol 2-(L-cysteinylamino)-2-deoxy-alpha-D-glucopyranoside</name>
        <dbReference type="ChEBI" id="CHEBI:58887"/>
    </ligand>
</feature>
<evidence type="ECO:0000259" key="5">
    <source>
        <dbReference type="PROSITE" id="PS51186"/>
    </source>
</evidence>
<dbReference type="PIRSF" id="PIRSF021524">
    <property type="entry name" value="MSH_acetyltransferase"/>
    <property type="match status" value="1"/>
</dbReference>
<keyword evidence="2 4" id="KW-0677">Repeat</keyword>
<comment type="function">
    <text evidence="4">Catalyzes the transfer of acetyl from acetyl-CoA to desacetylmycothiol (Cys-GlcN-Ins) to form mycothiol.</text>
</comment>
<dbReference type="EC" id="2.3.1.189" evidence="4"/>
<dbReference type="NCBIfam" id="TIGR03448">
    <property type="entry name" value="mycothiol_MshD"/>
    <property type="match status" value="1"/>
</dbReference>
<dbReference type="PROSITE" id="PS51186">
    <property type="entry name" value="GNAT"/>
    <property type="match status" value="2"/>
</dbReference>
<comment type="catalytic activity">
    <reaction evidence="4">
        <text>1D-myo-inositol 2-(L-cysteinylamino)-2-deoxy-alpha-D-glucopyranoside + acetyl-CoA = mycothiol + CoA + H(+)</text>
        <dbReference type="Rhea" id="RHEA:26172"/>
        <dbReference type="ChEBI" id="CHEBI:15378"/>
        <dbReference type="ChEBI" id="CHEBI:16768"/>
        <dbReference type="ChEBI" id="CHEBI:57287"/>
        <dbReference type="ChEBI" id="CHEBI:57288"/>
        <dbReference type="ChEBI" id="CHEBI:58887"/>
        <dbReference type="EC" id="2.3.1.189"/>
    </reaction>
</comment>
<dbReference type="InterPro" id="IPR017813">
    <property type="entry name" value="Mycothiol_AcTrfase"/>
</dbReference>
<dbReference type="InterPro" id="IPR050832">
    <property type="entry name" value="Bact_Acetyltransf"/>
</dbReference>
<organism evidence="6 7">
    <name type="scientific">Propioniciclava sinopodophylli</name>
    <dbReference type="NCBI Taxonomy" id="1837344"/>
    <lineage>
        <taxon>Bacteria</taxon>
        <taxon>Bacillati</taxon>
        <taxon>Actinomycetota</taxon>
        <taxon>Actinomycetes</taxon>
        <taxon>Propionibacteriales</taxon>
        <taxon>Propionibacteriaceae</taxon>
        <taxon>Propioniciclava</taxon>
    </lineage>
</organism>
<comment type="caution">
    <text evidence="4">Lacks conserved residue(s) required for the propagation of feature annotation.</text>
</comment>
<feature type="binding site" evidence="4">
    <location>
        <begin position="70"/>
        <end position="72"/>
    </location>
    <ligand>
        <name>acetyl-CoA</name>
        <dbReference type="ChEBI" id="CHEBI:57288"/>
        <label>1</label>
    </ligand>
</feature>
<evidence type="ECO:0000313" key="6">
    <source>
        <dbReference type="EMBL" id="TBT88488.1"/>
    </source>
</evidence>
<comment type="similarity">
    <text evidence="4">Belongs to the acetyltransferase family. MshD subfamily.</text>
</comment>
<evidence type="ECO:0000256" key="3">
    <source>
        <dbReference type="ARBA" id="ARBA00023315"/>
    </source>
</evidence>
<name>A0A4V2JSS9_9ACTN</name>
<feature type="binding site" evidence="4">
    <location>
        <position position="167"/>
    </location>
    <ligand>
        <name>1D-myo-inositol 2-(L-cysteinylamino)-2-deoxy-alpha-D-glucopyranoside</name>
        <dbReference type="ChEBI" id="CHEBI:58887"/>
    </ligand>
</feature>
<dbReference type="GO" id="GO:0010125">
    <property type="term" value="P:mycothiol biosynthetic process"/>
    <property type="evidence" value="ECO:0007669"/>
    <property type="project" value="UniProtKB-UniRule"/>
</dbReference>
<comment type="subunit">
    <text evidence="4">Monomer.</text>
</comment>
<dbReference type="HAMAP" id="MF_01698">
    <property type="entry name" value="MshD"/>
    <property type="match status" value="1"/>
</dbReference>
<dbReference type="Proteomes" id="UP000292373">
    <property type="component" value="Unassembled WGS sequence"/>
</dbReference>
<keyword evidence="7" id="KW-1185">Reference proteome</keyword>
<feature type="domain" description="N-acetyltransferase" evidence="5">
    <location>
        <begin position="2"/>
        <end position="144"/>
    </location>
</feature>
<dbReference type="OrthoDB" id="3208058at2"/>
<dbReference type="RefSeq" id="WP_131166619.1">
    <property type="nucleotide sequence ID" value="NZ_SDMQ01000001.1"/>
</dbReference>
<sequence>MEPLSSLSGRQRAAVSALAAAAEAADGVAPLNEEARLQLGREDALHWLATEGDTVVGYAQWQPTNATAQLFVHPGHRRAGHGTSLHTALVADVAEPALWAFGDLHAAQRFAASRDLVPARGLHIMERAIGDAPGRPVPDGVTLRPFTDADTDAFLAVNAAAFADHPEQGHFSADDLANRRAEDWWDPAGLILAEDAEGVVGFHWTKRHPGNTGEVYVLGVHPRGAGRGLGGILLDAGLAHLAGTGATRVILYVDAVNAPAVALYERSGFAVFHTDTLYRPATRD</sequence>
<comment type="caution">
    <text evidence="6">The sequence shown here is derived from an EMBL/GenBank/DDBJ whole genome shotgun (WGS) entry which is preliminary data.</text>
</comment>
<evidence type="ECO:0000256" key="1">
    <source>
        <dbReference type="ARBA" id="ARBA00022679"/>
    </source>
</evidence>
<feature type="binding site" evidence="4">
    <location>
        <position position="206"/>
    </location>
    <ligand>
        <name>1D-myo-inositol 2-(L-cysteinylamino)-2-deoxy-alpha-D-glucopyranoside</name>
        <dbReference type="ChEBI" id="CHEBI:58887"/>
    </ligand>
</feature>
<accession>A0A4V2JSS9</accession>
<feature type="domain" description="N-acetyltransferase" evidence="5">
    <location>
        <begin position="141"/>
        <end position="284"/>
    </location>
</feature>
<dbReference type="Pfam" id="PF00583">
    <property type="entry name" value="Acetyltransf_1"/>
    <property type="match status" value="1"/>
</dbReference>
<dbReference type="InterPro" id="IPR016181">
    <property type="entry name" value="Acyl_CoA_acyltransferase"/>
</dbReference>
<evidence type="ECO:0000256" key="2">
    <source>
        <dbReference type="ARBA" id="ARBA00022737"/>
    </source>
</evidence>
<dbReference type="CDD" id="cd04301">
    <property type="entry name" value="NAT_SF"/>
    <property type="match status" value="2"/>
</dbReference>
<feature type="binding site" evidence="4">
    <location>
        <begin position="218"/>
        <end position="220"/>
    </location>
    <ligand>
        <name>acetyl-CoA</name>
        <dbReference type="ChEBI" id="CHEBI:57288"/>
        <label>2</label>
    </ligand>
</feature>
<reference evidence="6 7" key="1">
    <citation type="submission" date="2019-01" db="EMBL/GenBank/DDBJ databases">
        <title>Lactibacter flavus gen. nov., sp. nov., a novel bacterium of the family Propionibacteriaceae isolated from raw milk and dairy products.</title>
        <authorList>
            <person name="Huptas C."/>
            <person name="Wenning M."/>
            <person name="Breitenwieser F."/>
            <person name="Doll E."/>
            <person name="Von Neubeck M."/>
            <person name="Busse H.-J."/>
            <person name="Scherer S."/>
        </authorList>
    </citation>
    <scope>NUCLEOTIDE SEQUENCE [LARGE SCALE GENOMIC DNA]</scope>
    <source>
        <strain evidence="6 7">KCTC 33808</strain>
    </source>
</reference>
<evidence type="ECO:0000256" key="4">
    <source>
        <dbReference type="HAMAP-Rule" id="MF_01698"/>
    </source>
</evidence>
<gene>
    <name evidence="4 6" type="primary">mshD</name>
    <name evidence="6" type="ORF">ET989_00580</name>
</gene>
<feature type="binding site" evidence="4">
    <location>
        <position position="214"/>
    </location>
    <ligand>
        <name>1D-myo-inositol 2-(L-cysteinylamino)-2-deoxy-alpha-D-glucopyranoside</name>
        <dbReference type="ChEBI" id="CHEBI:58887"/>
    </ligand>
</feature>
<feature type="binding site" evidence="4">
    <location>
        <position position="33"/>
    </location>
    <ligand>
        <name>1D-myo-inositol 2-(L-cysteinylamino)-2-deoxy-alpha-D-glucopyranoside</name>
        <dbReference type="ChEBI" id="CHEBI:58887"/>
    </ligand>
</feature>
<dbReference type="Pfam" id="PF13508">
    <property type="entry name" value="Acetyltransf_7"/>
    <property type="match status" value="1"/>
</dbReference>
<dbReference type="InterPro" id="IPR000182">
    <property type="entry name" value="GNAT_dom"/>
</dbReference>
<dbReference type="Gene3D" id="3.40.630.30">
    <property type="match status" value="1"/>
</dbReference>
<dbReference type="GO" id="GO:0035447">
    <property type="term" value="F:mycothiol synthase activity"/>
    <property type="evidence" value="ECO:0007669"/>
    <property type="project" value="UniProtKB-UniRule"/>
</dbReference>
<proteinExistence type="inferred from homology"/>
<protein>
    <recommendedName>
        <fullName evidence="4">Mycothiol acetyltransferase</fullName>
        <shortName evidence="4">MSH acetyltransferase</shortName>
        <ecNumber evidence="4">2.3.1.189</ecNumber>
    </recommendedName>
    <alternativeName>
        <fullName evidence="4">Mycothiol synthase</fullName>
    </alternativeName>
</protein>